<proteinExistence type="inferred from homology"/>
<gene>
    <name evidence="10" type="ORF">H8S23_06300</name>
</gene>
<dbReference type="FunFam" id="1.10.3720.10:FF:000001">
    <property type="entry name" value="Glycine betaine ABC transporter, permease"/>
    <property type="match status" value="1"/>
</dbReference>
<evidence type="ECO:0000256" key="8">
    <source>
        <dbReference type="RuleBase" id="RU363032"/>
    </source>
</evidence>
<dbReference type="Gene3D" id="3.40.190.10">
    <property type="entry name" value="Periplasmic binding protein-like II"/>
    <property type="match status" value="1"/>
</dbReference>
<feature type="transmembrane region" description="Helical" evidence="8">
    <location>
        <begin position="27"/>
        <end position="46"/>
    </location>
</feature>
<feature type="transmembrane region" description="Helical" evidence="8">
    <location>
        <begin position="230"/>
        <end position="253"/>
    </location>
</feature>
<evidence type="ECO:0000256" key="5">
    <source>
        <dbReference type="ARBA" id="ARBA00023136"/>
    </source>
</evidence>
<dbReference type="GO" id="GO:0022857">
    <property type="term" value="F:transmembrane transporter activity"/>
    <property type="evidence" value="ECO:0007669"/>
    <property type="project" value="InterPro"/>
</dbReference>
<dbReference type="SUPFAM" id="SSF53850">
    <property type="entry name" value="Periplasmic binding protein-like II"/>
    <property type="match status" value="1"/>
</dbReference>
<dbReference type="CDD" id="cd06261">
    <property type="entry name" value="TM_PBP2"/>
    <property type="match status" value="1"/>
</dbReference>
<comment type="similarity">
    <text evidence="6">In the C-terminal section; belongs to the OsmX family.</text>
</comment>
<keyword evidence="11" id="KW-1185">Reference proteome</keyword>
<keyword evidence="3 8" id="KW-0812">Transmembrane</keyword>
<keyword evidence="4 8" id="KW-1133">Transmembrane helix</keyword>
<dbReference type="PANTHER" id="PTHR30177:SF4">
    <property type="entry name" value="OSMOPROTECTANT IMPORT PERMEASE PROTEIN OSMW"/>
    <property type="match status" value="1"/>
</dbReference>
<keyword evidence="2 8" id="KW-0813">Transport</keyword>
<feature type="transmembrane region" description="Helical" evidence="8">
    <location>
        <begin position="53"/>
        <end position="79"/>
    </location>
</feature>
<feature type="transmembrane region" description="Helical" evidence="8">
    <location>
        <begin position="139"/>
        <end position="161"/>
    </location>
</feature>
<dbReference type="Proteomes" id="UP000659630">
    <property type="component" value="Unassembled WGS sequence"/>
</dbReference>
<keyword evidence="5 8" id="KW-0472">Membrane</keyword>
<evidence type="ECO:0000256" key="6">
    <source>
        <dbReference type="ARBA" id="ARBA00035642"/>
    </source>
</evidence>
<dbReference type="Pfam" id="PF00528">
    <property type="entry name" value="BPD_transp_1"/>
    <property type="match status" value="1"/>
</dbReference>
<comment type="similarity">
    <text evidence="8">Belongs to the binding-protein-dependent transport system permease family.</text>
</comment>
<dbReference type="PANTHER" id="PTHR30177">
    <property type="entry name" value="GLYCINE BETAINE/L-PROLINE TRANSPORT SYSTEM PERMEASE PROTEIN PROW"/>
    <property type="match status" value="1"/>
</dbReference>
<evidence type="ECO:0000313" key="11">
    <source>
        <dbReference type="Proteomes" id="UP000659630"/>
    </source>
</evidence>
<dbReference type="EMBL" id="JACONZ010000002">
    <property type="protein sequence ID" value="MBC5581112.1"/>
    <property type="molecule type" value="Genomic_DNA"/>
</dbReference>
<dbReference type="InterPro" id="IPR000515">
    <property type="entry name" value="MetI-like"/>
</dbReference>
<dbReference type="InterPro" id="IPR035906">
    <property type="entry name" value="MetI-like_sf"/>
</dbReference>
<dbReference type="AlphaFoldDB" id="A0A923I8Y1"/>
<dbReference type="GO" id="GO:0031460">
    <property type="term" value="P:glycine betaine transport"/>
    <property type="evidence" value="ECO:0007669"/>
    <property type="project" value="TreeGrafter"/>
</dbReference>
<name>A0A923I8Y1_9FIRM</name>
<evidence type="ECO:0000256" key="7">
    <source>
        <dbReference type="ARBA" id="ARBA00035652"/>
    </source>
</evidence>
<comment type="similarity">
    <text evidence="7">In the N-terminal section; belongs to the binding-protein-dependent transport system permease family.</text>
</comment>
<dbReference type="Gene3D" id="1.10.3720.10">
    <property type="entry name" value="MetI-like"/>
    <property type="match status" value="1"/>
</dbReference>
<feature type="domain" description="ABC transmembrane type-1" evidence="9">
    <location>
        <begin position="21"/>
        <end position="200"/>
    </location>
</feature>
<dbReference type="InterPro" id="IPR007210">
    <property type="entry name" value="ABC_Gly_betaine_transp_sub-bd"/>
</dbReference>
<evidence type="ECO:0000256" key="2">
    <source>
        <dbReference type="ARBA" id="ARBA00022448"/>
    </source>
</evidence>
<dbReference type="InterPro" id="IPR051204">
    <property type="entry name" value="ABC_transp_perm/SBD"/>
</dbReference>
<comment type="subcellular location">
    <subcellularLocation>
        <location evidence="8">Cell membrane</location>
        <topology evidence="8">Multi-pass membrane protein</topology>
    </subcellularLocation>
    <subcellularLocation>
        <location evidence="1">Membrane</location>
        <topology evidence="1">Multi-pass membrane protein</topology>
    </subcellularLocation>
</comment>
<reference evidence="10" key="1">
    <citation type="submission" date="2020-08" db="EMBL/GenBank/DDBJ databases">
        <title>Genome public.</title>
        <authorList>
            <person name="Liu C."/>
            <person name="Sun Q."/>
        </authorList>
    </citation>
    <scope>NUCLEOTIDE SEQUENCE</scope>
    <source>
        <strain evidence="10">BX8</strain>
    </source>
</reference>
<accession>A0A923I8Y1</accession>
<dbReference type="GO" id="GO:0043190">
    <property type="term" value="C:ATP-binding cassette (ABC) transporter complex"/>
    <property type="evidence" value="ECO:0007669"/>
    <property type="project" value="InterPro"/>
</dbReference>
<organism evidence="10 11">
    <name type="scientific">Anaerofilum hominis</name>
    <dbReference type="NCBI Taxonomy" id="2763016"/>
    <lineage>
        <taxon>Bacteria</taxon>
        <taxon>Bacillati</taxon>
        <taxon>Bacillota</taxon>
        <taxon>Clostridia</taxon>
        <taxon>Eubacteriales</taxon>
        <taxon>Oscillospiraceae</taxon>
        <taxon>Anaerofilum</taxon>
    </lineage>
</organism>
<evidence type="ECO:0000256" key="1">
    <source>
        <dbReference type="ARBA" id="ARBA00004141"/>
    </source>
</evidence>
<dbReference type="Gene3D" id="3.40.190.120">
    <property type="entry name" value="Osmoprotection protein (prox), domain 2"/>
    <property type="match status" value="1"/>
</dbReference>
<comment type="caution">
    <text evidence="10">The sequence shown here is derived from an EMBL/GenBank/DDBJ whole genome shotgun (WGS) entry which is preliminary data.</text>
</comment>
<feature type="transmembrane region" description="Helical" evidence="8">
    <location>
        <begin position="85"/>
        <end position="103"/>
    </location>
</feature>
<sequence length="526" mass="56513">MTLNTLWTAFLDRRGEIWELFLQHVDLSTMAVLLSLLIGVPLGLLITKNRPAAAAVIGLANVLQSIPSLALLAFLVPFIGIGEKPAILMVVLYALLPIIKNTYTGITSIDPKLLEAADGIGLTRLQRLFRVELPMAMPFLMAGVRISAVGAVGTVTIAAFAGAKGLGWLISLGLNGNDPNLVLLGAIPASILALLVDLVLSTLEKGVTAEGLKSPEKIVLRSRAQKRRRALVAAALCTVLLTVPVGSAAAGALDASQKRITVGTSNFTEAIVLGYIYETLIEENTDIQVEERFNLNGSPLSFSALERGDIDMFTDYTGIAGPILLGLPTETDTQKVYDDVARLMRDEHGVAVSAPLGFSNEYVISASPEAAASYGLDTLSDLVDNAQFLRFGCTTAFTQREDCLPKMESQFGIHFKEVVGLEGNIRYQAIDSGEVDVTDAYSTDAMTVKVKLIPLTDDLGFFPPYQAINLARQDTLDRYPELVPLLARLEGGITTEEMARMNYEVDVEGKNPKDVAVAFLTGKGLI</sequence>
<dbReference type="Pfam" id="PF04069">
    <property type="entry name" value="OpuAC"/>
    <property type="match status" value="1"/>
</dbReference>
<feature type="transmembrane region" description="Helical" evidence="8">
    <location>
        <begin position="181"/>
        <end position="203"/>
    </location>
</feature>
<evidence type="ECO:0000256" key="4">
    <source>
        <dbReference type="ARBA" id="ARBA00022989"/>
    </source>
</evidence>
<dbReference type="RefSeq" id="WP_186887480.1">
    <property type="nucleotide sequence ID" value="NZ_JACONZ010000002.1"/>
</dbReference>
<dbReference type="SUPFAM" id="SSF161098">
    <property type="entry name" value="MetI-like"/>
    <property type="match status" value="1"/>
</dbReference>
<evidence type="ECO:0000313" key="10">
    <source>
        <dbReference type="EMBL" id="MBC5581112.1"/>
    </source>
</evidence>
<protein>
    <submittedName>
        <fullName evidence="10">ABC transporter permease/substrate-binding protein</fullName>
    </submittedName>
</protein>
<dbReference type="PROSITE" id="PS50928">
    <property type="entry name" value="ABC_TM1"/>
    <property type="match status" value="1"/>
</dbReference>
<evidence type="ECO:0000259" key="9">
    <source>
        <dbReference type="PROSITE" id="PS50928"/>
    </source>
</evidence>
<evidence type="ECO:0000256" key="3">
    <source>
        <dbReference type="ARBA" id="ARBA00022692"/>
    </source>
</evidence>